<dbReference type="Proteomes" id="UP000320055">
    <property type="component" value="Unassembled WGS sequence"/>
</dbReference>
<dbReference type="EMBL" id="CAACVJ010000705">
    <property type="protein sequence ID" value="VEP18919.1"/>
    <property type="molecule type" value="Genomic_DNA"/>
</dbReference>
<gene>
    <name evidence="2" type="ORF">H1P_960010</name>
</gene>
<reference evidence="2 3" key="1">
    <citation type="submission" date="2019-01" db="EMBL/GenBank/DDBJ databases">
        <authorList>
            <person name="Brito A."/>
        </authorList>
    </citation>
    <scope>NUCLEOTIDE SEQUENCE [LARGE SCALE GENOMIC DNA]</scope>
    <source>
        <strain evidence="2">1</strain>
    </source>
</reference>
<keyword evidence="1" id="KW-0472">Membrane</keyword>
<accession>A0A563W5D5</accession>
<evidence type="ECO:0000313" key="3">
    <source>
        <dbReference type="Proteomes" id="UP000320055"/>
    </source>
</evidence>
<protein>
    <submittedName>
        <fullName evidence="2">Uncharacterized protein</fullName>
    </submittedName>
</protein>
<evidence type="ECO:0000256" key="1">
    <source>
        <dbReference type="SAM" id="Phobius"/>
    </source>
</evidence>
<name>A0A563W5D5_9CYAN</name>
<keyword evidence="1" id="KW-1133">Transmembrane helix</keyword>
<dbReference type="AlphaFoldDB" id="A0A563W5D5"/>
<proteinExistence type="predicted"/>
<evidence type="ECO:0000313" key="2">
    <source>
        <dbReference type="EMBL" id="VEP18919.1"/>
    </source>
</evidence>
<organism evidence="2 3">
    <name type="scientific">Hyella patelloides LEGE 07179</name>
    <dbReference type="NCBI Taxonomy" id="945734"/>
    <lineage>
        <taxon>Bacteria</taxon>
        <taxon>Bacillati</taxon>
        <taxon>Cyanobacteriota</taxon>
        <taxon>Cyanophyceae</taxon>
        <taxon>Pleurocapsales</taxon>
        <taxon>Hyellaceae</taxon>
        <taxon>Hyella</taxon>
    </lineage>
</organism>
<sequence>MKIGKVSITKYKYTNDFVYLITIFYLIKPAYLLAICLNWDL</sequence>
<keyword evidence="1" id="KW-0812">Transmembrane</keyword>
<keyword evidence="3" id="KW-1185">Reference proteome</keyword>
<feature type="transmembrane region" description="Helical" evidence="1">
    <location>
        <begin position="17"/>
        <end position="39"/>
    </location>
</feature>